<dbReference type="InterPro" id="IPR000184">
    <property type="entry name" value="Bac_surfAg_D15"/>
</dbReference>
<evidence type="ECO:0000256" key="3">
    <source>
        <dbReference type="ARBA" id="ARBA00023136"/>
    </source>
</evidence>
<dbReference type="PROSITE" id="PS51257">
    <property type="entry name" value="PROKAR_LIPOPROTEIN"/>
    <property type="match status" value="1"/>
</dbReference>
<dbReference type="AlphaFoldDB" id="A0A2C9CTQ4"/>
<reference evidence="6" key="1">
    <citation type="submission" date="2017-09" db="EMBL/GenBank/DDBJ databases">
        <authorList>
            <person name="Varghese N."/>
            <person name="Submissions S."/>
        </authorList>
    </citation>
    <scope>NUCLEOTIDE SEQUENCE [LARGE SCALE GENOMIC DNA]</scope>
    <source>
        <strain evidence="6">C7</strain>
    </source>
</reference>
<evidence type="ECO:0000259" key="4">
    <source>
        <dbReference type="Pfam" id="PF01103"/>
    </source>
</evidence>
<name>A0A2C9CTQ4_9RHOB</name>
<dbReference type="GO" id="GO:0019867">
    <property type="term" value="C:outer membrane"/>
    <property type="evidence" value="ECO:0007669"/>
    <property type="project" value="InterPro"/>
</dbReference>
<keyword evidence="3" id="KW-0472">Membrane</keyword>
<dbReference type="InterPro" id="IPR039910">
    <property type="entry name" value="D15-like"/>
</dbReference>
<proteinExistence type="predicted"/>
<comment type="subcellular location">
    <subcellularLocation>
        <location evidence="1">Membrane</location>
    </subcellularLocation>
</comment>
<sequence length="598" mass="64123">MLRTMPCFVIVTALAACGTDDLGFDVPAPVDRIDYTVTLTGAPTDEVSDLAEETLALYLRQEDGAVSPAFLRRRADNDIDTLKSLLQSEGYYTAEVTRVVTGGEDDTPLNVEMVIEPGTAYALRNHAFELQNASPNPTLPAPQMLGSPVGQRAQAILILEAEDAAVATLRGEGYAYAKYVDRNAVADPEAGTLTVRSSIDAGHQHTFGPMTYVGLTSVEEEYLNTYITWQQGQIYDALAVSQFQQDLIRTELFNTVTVEPPQDAPDDVALPLTVTVDERKERTGSIGLRFDTDAGVTLNASLEHRNLLGRNENALFEVELGETDTSVGLSFRVPQFDRDGQTLTVAMSISDVDEDAYDGVIGTIGGGVERELNDEWRVGASAVYENSNIDEDGVDTDISIVGLPLFAAFDNTGDPLDPRSGVRGRLTLAPFAGDVNDESVNFVRIDGRIAGYLALNEDSSLVLASRARIGSIIANDVYDVPITRRLFAGGGGSVRGFANNSLGPEDSDGDARGGLSVVEIGTELRFGIVGDLGGVVFAEAGQVSDSVTPQFDDLRSAVGTGIRYYSPIGPIRADLAFPLDPDDDEDGFQFYLAIGQAF</sequence>
<keyword evidence="2" id="KW-1134">Transmembrane beta strand</keyword>
<keyword evidence="2" id="KW-0812">Transmembrane</keyword>
<feature type="domain" description="Bacterial surface antigen (D15)" evidence="4">
    <location>
        <begin position="306"/>
        <end position="598"/>
    </location>
</feature>
<dbReference type="EMBL" id="OCTN01000005">
    <property type="protein sequence ID" value="SOH94746.1"/>
    <property type="molecule type" value="Genomic_DNA"/>
</dbReference>
<dbReference type="OrthoDB" id="9769707at2"/>
<dbReference type="PANTHER" id="PTHR12815:SF42">
    <property type="entry name" value="BACTERIAL SURFACE ANTIGEN (D15) DOMAIN-CONTAINING PROTEIN"/>
    <property type="match status" value="1"/>
</dbReference>
<dbReference type="Proteomes" id="UP000220034">
    <property type="component" value="Unassembled WGS sequence"/>
</dbReference>
<accession>A0A2C9CTQ4</accession>
<dbReference type="Gene3D" id="2.40.160.50">
    <property type="entry name" value="membrane protein fhac: a member of the omp85/tpsb transporter family"/>
    <property type="match status" value="1"/>
</dbReference>
<dbReference type="Gene3D" id="3.10.20.310">
    <property type="entry name" value="membrane protein fhac"/>
    <property type="match status" value="1"/>
</dbReference>
<evidence type="ECO:0000256" key="2">
    <source>
        <dbReference type="ARBA" id="ARBA00022452"/>
    </source>
</evidence>
<dbReference type="RefSeq" id="WP_097930624.1">
    <property type="nucleotide sequence ID" value="NZ_OCTN01000005.1"/>
</dbReference>
<dbReference type="PANTHER" id="PTHR12815">
    <property type="entry name" value="SORTING AND ASSEMBLY MACHINERY SAMM50 PROTEIN FAMILY MEMBER"/>
    <property type="match status" value="1"/>
</dbReference>
<keyword evidence="6" id="KW-1185">Reference proteome</keyword>
<organism evidence="5 6">
    <name type="scientific">Pontivivens marinum</name>
    <dbReference type="NCBI Taxonomy" id="1690039"/>
    <lineage>
        <taxon>Bacteria</taxon>
        <taxon>Pseudomonadati</taxon>
        <taxon>Pseudomonadota</taxon>
        <taxon>Alphaproteobacteria</taxon>
        <taxon>Rhodobacterales</taxon>
        <taxon>Paracoccaceae</taxon>
        <taxon>Pontivivens</taxon>
    </lineage>
</organism>
<evidence type="ECO:0000313" key="5">
    <source>
        <dbReference type="EMBL" id="SOH94746.1"/>
    </source>
</evidence>
<protein>
    <submittedName>
        <fullName evidence="5">Translocation and assembly module TamA</fullName>
    </submittedName>
</protein>
<evidence type="ECO:0000313" key="6">
    <source>
        <dbReference type="Proteomes" id="UP000220034"/>
    </source>
</evidence>
<evidence type="ECO:0000256" key="1">
    <source>
        <dbReference type="ARBA" id="ARBA00004370"/>
    </source>
</evidence>
<gene>
    <name evidence="5" type="ORF">SAMN06273572_105170</name>
</gene>
<dbReference type="Pfam" id="PF01103">
    <property type="entry name" value="Omp85"/>
    <property type="match status" value="1"/>
</dbReference>